<dbReference type="InterPro" id="IPR053925">
    <property type="entry name" value="RecX_HTH_3rd"/>
</dbReference>
<dbReference type="GO" id="GO:0005737">
    <property type="term" value="C:cytoplasm"/>
    <property type="evidence" value="ECO:0007669"/>
    <property type="project" value="UniProtKB-SubCell"/>
</dbReference>
<sequence length="217" mass="25036">MKVTDITPQQKKTGRFNLYVDGVFTLGLGSSTIALFNLYKGKDLSDEDLDEIIKSEIYSKFYDRAFTYTTGAVKSEKTVRQYLKRVYLKKKKVWIGDNLDYDLEETISKVISKLKEYGLLNDKEYAQLFVSSRERSKPRSKTAIANELRLKGISNEDIETALESVSDDDMIYNVYVKKYGEKPFDANEQPKVVAFLARKGFSWDLISKLERRLKGDI</sequence>
<name>A0A0G0MS16_9BACT</name>
<evidence type="ECO:0000313" key="9">
    <source>
        <dbReference type="Proteomes" id="UP000034799"/>
    </source>
</evidence>
<feature type="domain" description="RecX second three-helical" evidence="6">
    <location>
        <begin position="121"/>
        <end position="162"/>
    </location>
</feature>
<accession>A0A0G0MS16</accession>
<evidence type="ECO:0000256" key="1">
    <source>
        <dbReference type="ARBA" id="ARBA00004496"/>
    </source>
</evidence>
<dbReference type="GO" id="GO:0006282">
    <property type="term" value="P:regulation of DNA repair"/>
    <property type="evidence" value="ECO:0007669"/>
    <property type="project" value="UniProtKB-UniRule"/>
</dbReference>
<evidence type="ECO:0000313" key="8">
    <source>
        <dbReference type="EMBL" id="KKR05973.1"/>
    </source>
</evidence>
<dbReference type="PANTHER" id="PTHR33602">
    <property type="entry name" value="REGULATORY PROTEIN RECX FAMILY PROTEIN"/>
    <property type="match status" value="1"/>
</dbReference>
<gene>
    <name evidence="5" type="primary">recX</name>
    <name evidence="8" type="ORF">UT34_C0001G0013</name>
</gene>
<comment type="caution">
    <text evidence="8">The sequence shown here is derived from an EMBL/GenBank/DDBJ whole genome shotgun (WGS) entry which is preliminary data.</text>
</comment>
<evidence type="ECO:0000259" key="7">
    <source>
        <dbReference type="Pfam" id="PF21981"/>
    </source>
</evidence>
<dbReference type="Pfam" id="PF21981">
    <property type="entry name" value="RecX_HTH3"/>
    <property type="match status" value="1"/>
</dbReference>
<feature type="domain" description="RecX third three-helical" evidence="7">
    <location>
        <begin position="168"/>
        <end position="208"/>
    </location>
</feature>
<dbReference type="Pfam" id="PF02631">
    <property type="entry name" value="RecX_HTH2"/>
    <property type="match status" value="1"/>
</dbReference>
<dbReference type="Gene3D" id="1.10.10.10">
    <property type="entry name" value="Winged helix-like DNA-binding domain superfamily/Winged helix DNA-binding domain"/>
    <property type="match status" value="3"/>
</dbReference>
<reference evidence="8 9" key="1">
    <citation type="journal article" date="2015" name="Nature">
        <title>rRNA introns, odd ribosomes, and small enigmatic genomes across a large radiation of phyla.</title>
        <authorList>
            <person name="Brown C.T."/>
            <person name="Hug L.A."/>
            <person name="Thomas B.C."/>
            <person name="Sharon I."/>
            <person name="Castelle C.J."/>
            <person name="Singh A."/>
            <person name="Wilkins M.J."/>
            <person name="Williams K.H."/>
            <person name="Banfield J.F."/>
        </authorList>
    </citation>
    <scope>NUCLEOTIDE SEQUENCE [LARGE SCALE GENOMIC DNA]</scope>
</reference>
<evidence type="ECO:0000256" key="3">
    <source>
        <dbReference type="ARBA" id="ARBA00018111"/>
    </source>
</evidence>
<protein>
    <recommendedName>
        <fullName evidence="3 5">Regulatory protein RecX</fullName>
    </recommendedName>
</protein>
<organism evidence="8 9">
    <name type="scientific">candidate division WS6 bacterium GW2011_GWF2_39_15</name>
    <dbReference type="NCBI Taxonomy" id="1619100"/>
    <lineage>
        <taxon>Bacteria</taxon>
        <taxon>Candidatus Dojkabacteria</taxon>
    </lineage>
</organism>
<dbReference type="InterPro" id="IPR003783">
    <property type="entry name" value="Regulatory_RecX"/>
</dbReference>
<comment type="similarity">
    <text evidence="2 5">Belongs to the RecX family.</text>
</comment>
<evidence type="ECO:0000256" key="5">
    <source>
        <dbReference type="HAMAP-Rule" id="MF_01114"/>
    </source>
</evidence>
<dbReference type="Proteomes" id="UP000034799">
    <property type="component" value="Unassembled WGS sequence"/>
</dbReference>
<comment type="subcellular location">
    <subcellularLocation>
        <location evidence="1 5">Cytoplasm</location>
    </subcellularLocation>
</comment>
<dbReference type="PANTHER" id="PTHR33602:SF1">
    <property type="entry name" value="REGULATORY PROTEIN RECX FAMILY PROTEIN"/>
    <property type="match status" value="1"/>
</dbReference>
<evidence type="ECO:0000256" key="2">
    <source>
        <dbReference type="ARBA" id="ARBA00009695"/>
    </source>
</evidence>
<comment type="function">
    <text evidence="5">Modulates RecA activity.</text>
</comment>
<dbReference type="InterPro" id="IPR053924">
    <property type="entry name" value="RecX_HTH_2nd"/>
</dbReference>
<keyword evidence="4 5" id="KW-0963">Cytoplasm</keyword>
<proteinExistence type="inferred from homology"/>
<dbReference type="HAMAP" id="MF_01114">
    <property type="entry name" value="RecX"/>
    <property type="match status" value="1"/>
</dbReference>
<evidence type="ECO:0000256" key="4">
    <source>
        <dbReference type="ARBA" id="ARBA00022490"/>
    </source>
</evidence>
<evidence type="ECO:0000259" key="6">
    <source>
        <dbReference type="Pfam" id="PF02631"/>
    </source>
</evidence>
<dbReference type="InterPro" id="IPR036388">
    <property type="entry name" value="WH-like_DNA-bd_sf"/>
</dbReference>
<dbReference type="EMBL" id="LBWK01000001">
    <property type="protein sequence ID" value="KKR05973.1"/>
    <property type="molecule type" value="Genomic_DNA"/>
</dbReference>
<dbReference type="STRING" id="1619100.UT34_C0001G0013"/>
<dbReference type="AlphaFoldDB" id="A0A0G0MS16"/>